<feature type="region of interest" description="Disordered" evidence="1">
    <location>
        <begin position="1"/>
        <end position="47"/>
    </location>
</feature>
<evidence type="ECO:0000259" key="2">
    <source>
        <dbReference type="PROSITE" id="PS50222"/>
    </source>
</evidence>
<feature type="compositionally biased region" description="Basic and acidic residues" evidence="1">
    <location>
        <begin position="81"/>
        <end position="93"/>
    </location>
</feature>
<dbReference type="InterPro" id="IPR032675">
    <property type="entry name" value="LRR_dom_sf"/>
</dbReference>
<reference evidence="3" key="2">
    <citation type="submission" date="2020-11" db="EMBL/GenBank/DDBJ databases">
        <authorList>
            <person name="McCartney M.A."/>
            <person name="Auch B."/>
            <person name="Kono T."/>
            <person name="Mallez S."/>
            <person name="Becker A."/>
            <person name="Gohl D.M."/>
            <person name="Silverstein K.A.T."/>
            <person name="Koren S."/>
            <person name="Bechman K.B."/>
            <person name="Herman A."/>
            <person name="Abrahante J.E."/>
            <person name="Garbe J."/>
        </authorList>
    </citation>
    <scope>NUCLEOTIDE SEQUENCE</scope>
    <source>
        <strain evidence="3">Duluth1</strain>
        <tissue evidence="3">Whole animal</tissue>
    </source>
</reference>
<dbReference type="InterPro" id="IPR011992">
    <property type="entry name" value="EF-hand-dom_pair"/>
</dbReference>
<feature type="region of interest" description="Disordered" evidence="1">
    <location>
        <begin position="622"/>
        <end position="641"/>
    </location>
</feature>
<accession>A0A9D4L7S3</accession>
<feature type="compositionally biased region" description="Basic and acidic residues" evidence="1">
    <location>
        <begin position="27"/>
        <end position="40"/>
    </location>
</feature>
<gene>
    <name evidence="3" type="ORF">DPMN_095911</name>
</gene>
<sequence>MTSVGIGTERQVLRMDDESSSGTATPKDFRRFQPDSRENTDISLLGEPQTSFLESVQEEYLLERSEESHQGKRVQIDIMDDSGRRSEIIEGDRAPSVSRMPSTMTRAMLVRTPANKDGSGDSRSPEVSDDERVPHEPDILITELKEQELVEGDADPDEGSDIEQEYRQVTIETVEADEDWDTDLEIEEPKDKKNEVMKEVRNHDPTGRSYYEKVCSRMGLVPVSYLKRHITDHEITMRFHGLGASAAKAIALVLRDNITLEKLNLQGNWIEGEGGLAMARMLEENDYITELVLSDNRLGSVGAECMCKMLSVNAGLRVLDLSGNNFQDKDAVIFADCLTEHAKYLKELHLSRNQFGTEAGEILGPAISSNDILEVLDLSWNHIRGKGAIAVAKGIGENVRLKSCNISWNGFGPEGGAAVGEAMASNSSLLELDVSGNRLNAETAVKMSRLISSNDTIRVLRMGNNLLTTSGAIVLATSINNAQSSELEELDITDVPVEFEFLRIFEDIKMKRPNFKLTHGPIISSGNTKDDLNKPAVHPHKRKEPVLILDQHIVVNDMRLLDILKRYDPDGGYTVSPEDFVRAVEDLAVPFNKPKLEAACKRLADDQAGRIYFGDFIKQQEDQLKTNGGDHDEREENRYEQ</sequence>
<dbReference type="InterPro" id="IPR001611">
    <property type="entry name" value="Leu-rich_rpt"/>
</dbReference>
<dbReference type="SUPFAM" id="SSF52047">
    <property type="entry name" value="RNI-like"/>
    <property type="match status" value="1"/>
</dbReference>
<reference evidence="3" key="1">
    <citation type="journal article" date="2019" name="bioRxiv">
        <title>The Genome of the Zebra Mussel, Dreissena polymorpha: A Resource for Invasive Species Research.</title>
        <authorList>
            <person name="McCartney M.A."/>
            <person name="Auch B."/>
            <person name="Kono T."/>
            <person name="Mallez S."/>
            <person name="Zhang Y."/>
            <person name="Obille A."/>
            <person name="Becker A."/>
            <person name="Abrahante J.E."/>
            <person name="Garbe J."/>
            <person name="Badalamenti J.P."/>
            <person name="Herman A."/>
            <person name="Mangelson H."/>
            <person name="Liachko I."/>
            <person name="Sullivan S."/>
            <person name="Sone E.D."/>
            <person name="Koren S."/>
            <person name="Silverstein K.A.T."/>
            <person name="Beckman K.B."/>
            <person name="Gohl D.M."/>
        </authorList>
    </citation>
    <scope>NUCLEOTIDE SEQUENCE</scope>
    <source>
        <strain evidence="3">Duluth1</strain>
        <tissue evidence="3">Whole animal</tissue>
    </source>
</reference>
<proteinExistence type="predicted"/>
<dbReference type="Proteomes" id="UP000828390">
    <property type="component" value="Unassembled WGS sequence"/>
</dbReference>
<dbReference type="PROSITE" id="PS50222">
    <property type="entry name" value="EF_HAND_2"/>
    <property type="match status" value="1"/>
</dbReference>
<dbReference type="Gene3D" id="3.80.10.10">
    <property type="entry name" value="Ribonuclease Inhibitor"/>
    <property type="match status" value="2"/>
</dbReference>
<keyword evidence="4" id="KW-1185">Reference proteome</keyword>
<dbReference type="SUPFAM" id="SSF47473">
    <property type="entry name" value="EF-hand"/>
    <property type="match status" value="1"/>
</dbReference>
<dbReference type="InterPro" id="IPR052394">
    <property type="entry name" value="LRR-containing"/>
</dbReference>
<organism evidence="3 4">
    <name type="scientific">Dreissena polymorpha</name>
    <name type="common">Zebra mussel</name>
    <name type="synonym">Mytilus polymorpha</name>
    <dbReference type="NCBI Taxonomy" id="45954"/>
    <lineage>
        <taxon>Eukaryota</taxon>
        <taxon>Metazoa</taxon>
        <taxon>Spiralia</taxon>
        <taxon>Lophotrochozoa</taxon>
        <taxon>Mollusca</taxon>
        <taxon>Bivalvia</taxon>
        <taxon>Autobranchia</taxon>
        <taxon>Heteroconchia</taxon>
        <taxon>Euheterodonta</taxon>
        <taxon>Imparidentia</taxon>
        <taxon>Neoheterodontei</taxon>
        <taxon>Myida</taxon>
        <taxon>Dreissenoidea</taxon>
        <taxon>Dreissenidae</taxon>
        <taxon>Dreissena</taxon>
    </lineage>
</organism>
<dbReference type="PANTHER" id="PTHR24114:SF50">
    <property type="entry name" value="RNI-LIKE PROTEIN"/>
    <property type="match status" value="1"/>
</dbReference>
<comment type="caution">
    <text evidence="3">The sequence shown here is derived from an EMBL/GenBank/DDBJ whole genome shotgun (WGS) entry which is preliminary data.</text>
</comment>
<protein>
    <recommendedName>
        <fullName evidence="2">EF-hand domain-containing protein</fullName>
    </recommendedName>
</protein>
<dbReference type="InterPro" id="IPR002048">
    <property type="entry name" value="EF_hand_dom"/>
</dbReference>
<feature type="compositionally biased region" description="Basic and acidic residues" evidence="1">
    <location>
        <begin position="118"/>
        <end position="134"/>
    </location>
</feature>
<dbReference type="PANTHER" id="PTHR24114">
    <property type="entry name" value="LEUCINE RICH REPEAT FAMILY PROTEIN"/>
    <property type="match status" value="1"/>
</dbReference>
<dbReference type="SMART" id="SM00368">
    <property type="entry name" value="LRR_RI"/>
    <property type="match status" value="8"/>
</dbReference>
<dbReference type="Gene3D" id="1.10.238.10">
    <property type="entry name" value="EF-hand"/>
    <property type="match status" value="1"/>
</dbReference>
<dbReference type="EMBL" id="JAIWYP010000003">
    <property type="protein sequence ID" value="KAH3853388.1"/>
    <property type="molecule type" value="Genomic_DNA"/>
</dbReference>
<feature type="domain" description="EF-hand" evidence="2">
    <location>
        <begin position="555"/>
        <end position="590"/>
    </location>
</feature>
<dbReference type="GO" id="GO:0005509">
    <property type="term" value="F:calcium ion binding"/>
    <property type="evidence" value="ECO:0007669"/>
    <property type="project" value="InterPro"/>
</dbReference>
<name>A0A9D4L7S3_DREPO</name>
<dbReference type="Pfam" id="PF13516">
    <property type="entry name" value="LRR_6"/>
    <property type="match status" value="6"/>
</dbReference>
<evidence type="ECO:0000313" key="3">
    <source>
        <dbReference type="EMBL" id="KAH3853388.1"/>
    </source>
</evidence>
<dbReference type="AlphaFoldDB" id="A0A9D4L7S3"/>
<evidence type="ECO:0000313" key="4">
    <source>
        <dbReference type="Proteomes" id="UP000828390"/>
    </source>
</evidence>
<feature type="region of interest" description="Disordered" evidence="1">
    <location>
        <begin position="62"/>
        <end position="134"/>
    </location>
</feature>
<evidence type="ECO:0000256" key="1">
    <source>
        <dbReference type="SAM" id="MobiDB-lite"/>
    </source>
</evidence>